<accession>A0ABQ0KVV3</accession>
<keyword evidence="3" id="KW-1185">Reference proteome</keyword>
<feature type="compositionally biased region" description="Basic residues" evidence="1">
    <location>
        <begin position="34"/>
        <end position="43"/>
    </location>
</feature>
<reference evidence="2" key="1">
    <citation type="submission" date="2014-09" db="EMBL/GenBank/DDBJ databases">
        <title>Genome sequence of the luminous mushroom Mycena chlorophos for searching fungal bioluminescence genes.</title>
        <authorList>
            <person name="Tanaka Y."/>
            <person name="Kasuga D."/>
            <person name="Oba Y."/>
            <person name="Hase S."/>
            <person name="Sato K."/>
            <person name="Oba Y."/>
            <person name="Sakakibara Y."/>
        </authorList>
    </citation>
    <scope>NUCLEOTIDE SEQUENCE</scope>
</reference>
<proteinExistence type="predicted"/>
<evidence type="ECO:0000313" key="2">
    <source>
        <dbReference type="EMBL" id="GAT42903.1"/>
    </source>
</evidence>
<evidence type="ECO:0000256" key="1">
    <source>
        <dbReference type="SAM" id="MobiDB-lite"/>
    </source>
</evidence>
<protein>
    <submittedName>
        <fullName evidence="2">Uncharacterized protein</fullName>
    </submittedName>
</protein>
<dbReference type="EMBL" id="DF838421">
    <property type="protein sequence ID" value="GAT42903.1"/>
    <property type="molecule type" value="Genomic_DNA"/>
</dbReference>
<dbReference type="Proteomes" id="UP000815677">
    <property type="component" value="Unassembled WGS sequence"/>
</dbReference>
<feature type="compositionally biased region" description="Polar residues" evidence="1">
    <location>
        <begin position="421"/>
        <end position="434"/>
    </location>
</feature>
<feature type="compositionally biased region" description="Acidic residues" evidence="1">
    <location>
        <begin position="49"/>
        <end position="59"/>
    </location>
</feature>
<gene>
    <name evidence="2" type="ORF">MCHLO_00600</name>
</gene>
<feature type="compositionally biased region" description="Basic and acidic residues" evidence="1">
    <location>
        <begin position="697"/>
        <end position="708"/>
    </location>
</feature>
<feature type="compositionally biased region" description="Basic and acidic residues" evidence="1">
    <location>
        <begin position="22"/>
        <end position="33"/>
    </location>
</feature>
<feature type="region of interest" description="Disordered" evidence="1">
    <location>
        <begin position="522"/>
        <end position="617"/>
    </location>
</feature>
<sequence length="708" mass="77390">MDDAGSSARPQSAPVPHQNPEPAKKGSKKDANKIKKAQKRRLQPRPTGDEEDGVDDDDGKEIGPGSRAKFKGKRLEYLQAFVPEYLANKARGGRHRRGSGKSLWDTVFPGYWTAFPWRLPEDEEPPEDQDELKKLALPGDDKEKAEEDWIKAETQKVRVLCPEVASARMTMEQRIRWWFGRQKGEESAPNPWKKILGQLKAPGAAPRRPTDTQYYMGRAEFKPKVEVVFLEAGGAEVHGDEKLALRLKVAGKLFEKEPDDVKTRVHDGAEQQHAADIKEHEQLKAGLDAGAPEDVAEARKRIPQVVQPLIDLIARYTHTRISLFYGDVDNETEVVVQSIHSRDTDGIGDFAQLAPQAYRESIALYTRYIAKAYCREKGLLQLENPSTEVAAIKSATGSATTSGSATATGSATASTNGTASKNGTASDATAMRTTNDGEEKSDTEDEDEEMPDADDSDGVFVRFLNPPGPLLRAKLMAMPEEEREYQIGLIWFNSAYENQREENMIRNANLLASLNIPSATWAGSSLKRKASRSTGSKKKRAKRHGASDGEESGSDKPVAPAPTRKTRSQNAQDDASNNSNPDLSTNPESTNPEAPAGSAKRSGNGPKQPKKLVTSDGAWARNAKDKYLNLAFEDASWDALVAKWMEWEKICGRTATKPRKGPKKSVGGSAAVDAGPRRSSTRANLLENGVAGGNTSARHEAANRAKTG</sequence>
<organism evidence="2 3">
    <name type="scientific">Mycena chlorophos</name>
    <name type="common">Agaric fungus</name>
    <name type="synonym">Agaricus chlorophos</name>
    <dbReference type="NCBI Taxonomy" id="658473"/>
    <lineage>
        <taxon>Eukaryota</taxon>
        <taxon>Fungi</taxon>
        <taxon>Dikarya</taxon>
        <taxon>Basidiomycota</taxon>
        <taxon>Agaricomycotina</taxon>
        <taxon>Agaricomycetes</taxon>
        <taxon>Agaricomycetidae</taxon>
        <taxon>Agaricales</taxon>
        <taxon>Marasmiineae</taxon>
        <taxon>Mycenaceae</taxon>
        <taxon>Mycena</taxon>
    </lineage>
</organism>
<feature type="region of interest" description="Disordered" evidence="1">
    <location>
        <begin position="395"/>
        <end position="459"/>
    </location>
</feature>
<evidence type="ECO:0000313" key="3">
    <source>
        <dbReference type="Proteomes" id="UP000815677"/>
    </source>
</evidence>
<feature type="compositionally biased region" description="Basic residues" evidence="1">
    <location>
        <begin position="526"/>
        <end position="544"/>
    </location>
</feature>
<feature type="compositionally biased region" description="Acidic residues" evidence="1">
    <location>
        <begin position="441"/>
        <end position="457"/>
    </location>
</feature>
<feature type="region of interest" description="Disordered" evidence="1">
    <location>
        <begin position="1"/>
        <end position="69"/>
    </location>
</feature>
<feature type="compositionally biased region" description="Polar residues" evidence="1">
    <location>
        <begin position="568"/>
        <end position="592"/>
    </location>
</feature>
<feature type="compositionally biased region" description="Low complexity" evidence="1">
    <location>
        <begin position="395"/>
        <end position="420"/>
    </location>
</feature>
<name>A0ABQ0KVV3_MYCCL</name>
<feature type="region of interest" description="Disordered" evidence="1">
    <location>
        <begin position="652"/>
        <end position="708"/>
    </location>
</feature>